<protein>
    <submittedName>
        <fullName evidence="2">Uncharacterized membrane protein YjgN (DUF898 family)</fullName>
    </submittedName>
</protein>
<organism evidence="2 3">
    <name type="scientific">Azoarcus indigens</name>
    <dbReference type="NCBI Taxonomy" id="29545"/>
    <lineage>
        <taxon>Bacteria</taxon>
        <taxon>Pseudomonadati</taxon>
        <taxon>Pseudomonadota</taxon>
        <taxon>Betaproteobacteria</taxon>
        <taxon>Rhodocyclales</taxon>
        <taxon>Zoogloeaceae</taxon>
        <taxon>Azoarcus</taxon>
    </lineage>
</organism>
<feature type="transmembrane region" description="Helical" evidence="1">
    <location>
        <begin position="242"/>
        <end position="260"/>
    </location>
</feature>
<keyword evidence="1" id="KW-0812">Transmembrane</keyword>
<dbReference type="EMBL" id="SNVV01000006">
    <property type="protein sequence ID" value="TDN52476.1"/>
    <property type="molecule type" value="Genomic_DNA"/>
</dbReference>
<name>A0A4R6E3R6_9RHOO</name>
<dbReference type="RefSeq" id="WP_133590601.1">
    <property type="nucleotide sequence ID" value="NZ_SNVV01000006.1"/>
</dbReference>
<feature type="transmembrane region" description="Helical" evidence="1">
    <location>
        <begin position="170"/>
        <end position="190"/>
    </location>
</feature>
<proteinExistence type="predicted"/>
<sequence length="478" mass="50665">MSDATYAVVFTGEIADGFDREEVKAGFGRLFGLGAERLEQLFSHPRVVLKQGLLREEAERYLATLGGIGALASLEPLAAAARVAPAAQEEVPTPPARAAEPAAATAAASVAAAAASPAGGMQAEAPAAAAPVAAPSPAGPFAGTPAAAVQKGDGFRELPFEFTGKGGEFFRIWIVNLLLSIITLGIYSAWAKVRTQRYFYGNTQLDGSSFEYLADPIKILKGRIIAFVLLVIYGASDLVSPVFSAICALLLFIGMPWIIVRSLSFRNHNSAWRGVRFGFDGRVGTSAKVFLMWPLLGMLTLGLLFPLAMKHQQRFLVGNSRYGSTRFDFSAGTKRFYALVGLGLLIAVCGFGLAFVLGLAFGPLGMLGGMATYLAIFVYFNVATTNLIYGSTSLAGHQLSAHYNYGSYAGLMITNLVCMVLTFGLFYPWAKVRTARYAAEHISLLAAGDLDGFIADQRSGASATGGEIGDLFDIDIGL</sequence>
<feature type="transmembrane region" description="Helical" evidence="1">
    <location>
        <begin position="219"/>
        <end position="236"/>
    </location>
</feature>
<accession>A0A4R6E3R6</accession>
<dbReference type="InterPro" id="IPR010295">
    <property type="entry name" value="DUF898"/>
</dbReference>
<evidence type="ECO:0000313" key="2">
    <source>
        <dbReference type="EMBL" id="TDN52476.1"/>
    </source>
</evidence>
<reference evidence="2 3" key="1">
    <citation type="submission" date="2019-03" db="EMBL/GenBank/DDBJ databases">
        <title>Genomic Encyclopedia of Type Strains, Phase IV (KMG-IV): sequencing the most valuable type-strain genomes for metagenomic binning, comparative biology and taxonomic classification.</title>
        <authorList>
            <person name="Goeker M."/>
        </authorList>
    </citation>
    <scope>NUCLEOTIDE SEQUENCE [LARGE SCALE GENOMIC DNA]</scope>
    <source>
        <strain evidence="2 3">DSM 12121</strain>
    </source>
</reference>
<dbReference type="OrthoDB" id="9765721at2"/>
<feature type="transmembrane region" description="Helical" evidence="1">
    <location>
        <begin position="371"/>
        <end position="389"/>
    </location>
</feature>
<evidence type="ECO:0000313" key="3">
    <source>
        <dbReference type="Proteomes" id="UP000295129"/>
    </source>
</evidence>
<gene>
    <name evidence="2" type="ORF">C7389_106176</name>
</gene>
<keyword evidence="3" id="KW-1185">Reference proteome</keyword>
<feature type="transmembrane region" description="Helical" evidence="1">
    <location>
        <begin position="336"/>
        <end position="359"/>
    </location>
</feature>
<dbReference type="Proteomes" id="UP000295129">
    <property type="component" value="Unassembled WGS sequence"/>
</dbReference>
<comment type="caution">
    <text evidence="2">The sequence shown here is derived from an EMBL/GenBank/DDBJ whole genome shotgun (WGS) entry which is preliminary data.</text>
</comment>
<feature type="transmembrane region" description="Helical" evidence="1">
    <location>
        <begin position="409"/>
        <end position="430"/>
    </location>
</feature>
<keyword evidence="1" id="KW-0472">Membrane</keyword>
<dbReference type="Pfam" id="PF05987">
    <property type="entry name" value="DUF898"/>
    <property type="match status" value="1"/>
</dbReference>
<keyword evidence="1" id="KW-1133">Transmembrane helix</keyword>
<dbReference type="AlphaFoldDB" id="A0A4R6E3R6"/>
<feature type="transmembrane region" description="Helical" evidence="1">
    <location>
        <begin position="289"/>
        <end position="309"/>
    </location>
</feature>
<evidence type="ECO:0000256" key="1">
    <source>
        <dbReference type="SAM" id="Phobius"/>
    </source>
</evidence>